<proteinExistence type="predicted"/>
<feature type="domain" description="OB" evidence="5">
    <location>
        <begin position="106"/>
        <end position="182"/>
    </location>
</feature>
<comment type="caution">
    <text evidence="6">The sequence shown here is derived from an EMBL/GenBank/DDBJ whole genome shotgun (WGS) entry which is preliminary data.</text>
</comment>
<dbReference type="GO" id="GO:0003697">
    <property type="term" value="F:single-stranded DNA binding"/>
    <property type="evidence" value="ECO:0007669"/>
    <property type="project" value="TreeGrafter"/>
</dbReference>
<dbReference type="PANTHER" id="PTHR13989">
    <property type="entry name" value="REPLICATION PROTEIN A-RELATED"/>
    <property type="match status" value="1"/>
</dbReference>
<evidence type="ECO:0000256" key="2">
    <source>
        <dbReference type="ARBA" id="ARBA00023125"/>
    </source>
</evidence>
<evidence type="ECO:0000259" key="5">
    <source>
        <dbReference type="Pfam" id="PF01336"/>
    </source>
</evidence>
<keyword evidence="2" id="KW-0238">DNA-binding</keyword>
<feature type="non-terminal residue" evidence="6">
    <location>
        <position position="1"/>
    </location>
</feature>
<evidence type="ECO:0000256" key="4">
    <source>
        <dbReference type="SAM" id="MobiDB-lite"/>
    </source>
</evidence>
<dbReference type="CDD" id="cd04478">
    <property type="entry name" value="RPA2_DBD_D"/>
    <property type="match status" value="1"/>
</dbReference>
<evidence type="ECO:0000256" key="1">
    <source>
        <dbReference type="ARBA" id="ARBA00004123"/>
    </source>
</evidence>
<dbReference type="GO" id="GO:0006260">
    <property type="term" value="P:DNA replication"/>
    <property type="evidence" value="ECO:0007669"/>
    <property type="project" value="TreeGrafter"/>
</dbReference>
<dbReference type="GO" id="GO:0000781">
    <property type="term" value="C:chromosome, telomeric region"/>
    <property type="evidence" value="ECO:0007669"/>
    <property type="project" value="TreeGrafter"/>
</dbReference>
<dbReference type="GO" id="GO:0006289">
    <property type="term" value="P:nucleotide-excision repair"/>
    <property type="evidence" value="ECO:0007669"/>
    <property type="project" value="TreeGrafter"/>
</dbReference>
<evidence type="ECO:0000313" key="7">
    <source>
        <dbReference type="Proteomes" id="UP001212841"/>
    </source>
</evidence>
<evidence type="ECO:0000313" key="6">
    <source>
        <dbReference type="EMBL" id="KAJ3047312.1"/>
    </source>
</evidence>
<name>A0AAD5X2B4_9FUNG</name>
<dbReference type="Proteomes" id="UP001212841">
    <property type="component" value="Unassembled WGS sequence"/>
</dbReference>
<dbReference type="InterPro" id="IPR004365">
    <property type="entry name" value="NA-bd_OB_tRNA"/>
</dbReference>
<protein>
    <submittedName>
        <fullName evidence="6">Replication factor A protein 2</fullName>
    </submittedName>
</protein>
<organism evidence="6 7">
    <name type="scientific">Rhizophlyctis rosea</name>
    <dbReference type="NCBI Taxonomy" id="64517"/>
    <lineage>
        <taxon>Eukaryota</taxon>
        <taxon>Fungi</taxon>
        <taxon>Fungi incertae sedis</taxon>
        <taxon>Chytridiomycota</taxon>
        <taxon>Chytridiomycota incertae sedis</taxon>
        <taxon>Chytridiomycetes</taxon>
        <taxon>Rhizophlyctidales</taxon>
        <taxon>Rhizophlyctidaceae</taxon>
        <taxon>Rhizophlyctis</taxon>
    </lineage>
</organism>
<dbReference type="AlphaFoldDB" id="A0AAD5X2B4"/>
<accession>A0AAD5X2B4</accession>
<dbReference type="PANTHER" id="PTHR13989:SF16">
    <property type="entry name" value="REPLICATION PROTEIN A2"/>
    <property type="match status" value="1"/>
</dbReference>
<dbReference type="GO" id="GO:0000724">
    <property type="term" value="P:double-strand break repair via homologous recombination"/>
    <property type="evidence" value="ECO:0007669"/>
    <property type="project" value="TreeGrafter"/>
</dbReference>
<dbReference type="Pfam" id="PF01336">
    <property type="entry name" value="tRNA_anti-codon"/>
    <property type="match status" value="1"/>
</dbReference>
<dbReference type="EMBL" id="JADGJD010000985">
    <property type="protein sequence ID" value="KAJ3047312.1"/>
    <property type="molecule type" value="Genomic_DNA"/>
</dbReference>
<keyword evidence="3" id="KW-0539">Nucleus</keyword>
<dbReference type="InterPro" id="IPR040260">
    <property type="entry name" value="RFA2-like"/>
</dbReference>
<dbReference type="GO" id="GO:0005662">
    <property type="term" value="C:DNA replication factor A complex"/>
    <property type="evidence" value="ECO:0007669"/>
    <property type="project" value="TreeGrafter"/>
</dbReference>
<dbReference type="GO" id="GO:0035861">
    <property type="term" value="C:site of double-strand break"/>
    <property type="evidence" value="ECO:0007669"/>
    <property type="project" value="TreeGrafter"/>
</dbReference>
<dbReference type="InterPro" id="IPR012340">
    <property type="entry name" value="NA-bd_OB-fold"/>
</dbReference>
<dbReference type="Gene3D" id="2.40.50.140">
    <property type="entry name" value="Nucleic acid-binding proteins"/>
    <property type="match status" value="1"/>
</dbReference>
<reference evidence="6" key="1">
    <citation type="submission" date="2020-05" db="EMBL/GenBank/DDBJ databases">
        <title>Phylogenomic resolution of chytrid fungi.</title>
        <authorList>
            <person name="Stajich J.E."/>
            <person name="Amses K."/>
            <person name="Simmons R."/>
            <person name="Seto K."/>
            <person name="Myers J."/>
            <person name="Bonds A."/>
            <person name="Quandt C.A."/>
            <person name="Barry K."/>
            <person name="Liu P."/>
            <person name="Grigoriev I."/>
            <person name="Longcore J.E."/>
            <person name="James T.Y."/>
        </authorList>
    </citation>
    <scope>NUCLEOTIDE SEQUENCE</scope>
    <source>
        <strain evidence="6">JEL0318</strain>
    </source>
</reference>
<feature type="region of interest" description="Disordered" evidence="4">
    <location>
        <begin position="45"/>
        <end position="75"/>
    </location>
</feature>
<keyword evidence="7" id="KW-1185">Reference proteome</keyword>
<dbReference type="SUPFAM" id="SSF50249">
    <property type="entry name" value="Nucleic acid-binding proteins"/>
    <property type="match status" value="1"/>
</dbReference>
<evidence type="ECO:0000256" key="3">
    <source>
        <dbReference type="ARBA" id="ARBA00023242"/>
    </source>
</evidence>
<sequence length="209" mass="22376">MMGSNAYGGYGGYGGVSGGNNSNNNNNPMGGGGYGGYGAMQNDNAGGGGFLSPQPGALGSQGDSPKKRFGNNQQTLRPVTIKQLLEAKATIPDAPFRIDGHDIAHVTIVGRLNTINRLATSTSYIIDDGTGAVEARKWLEATESDDFNAQADDGLREGMYVRVTGHFREFKNKRSVVAFNTRVVDNMDEITYHNLHCMLVHLHLTKGPL</sequence>
<gene>
    <name evidence="6" type="primary">RFA2</name>
    <name evidence="6" type="ORF">HK097_011647</name>
</gene>
<comment type="subcellular location">
    <subcellularLocation>
        <location evidence="1">Nucleus</location>
    </subcellularLocation>
</comment>